<keyword evidence="4" id="KW-1185">Reference proteome</keyword>
<sequence>MKTIGTHNYYVYILTNYNKTVLYIGMTNNLKIRLHQHNNPTIEDKIHFTTKYKCFHLIYYEHFQDVEQAIFREKQIKGYSRMKKDKLIHDFNPTWNFLNETIE</sequence>
<comment type="similarity">
    <text evidence="1">Belongs to the UPF0213 family.</text>
</comment>
<accession>A0ABP9M3Q0</accession>
<gene>
    <name evidence="3" type="ORF">GCM10023210_17140</name>
</gene>
<protein>
    <submittedName>
        <fullName evidence="3">GIY-YIG nuclease family protein</fullName>
    </submittedName>
</protein>
<evidence type="ECO:0000313" key="4">
    <source>
        <dbReference type="Proteomes" id="UP001500353"/>
    </source>
</evidence>
<evidence type="ECO:0000256" key="1">
    <source>
        <dbReference type="ARBA" id="ARBA00007435"/>
    </source>
</evidence>
<feature type="domain" description="GIY-YIG" evidence="2">
    <location>
        <begin position="7"/>
        <end position="86"/>
    </location>
</feature>
<dbReference type="PROSITE" id="PS50164">
    <property type="entry name" value="GIY_YIG"/>
    <property type="match status" value="1"/>
</dbReference>
<comment type="caution">
    <text evidence="3">The sequence shown here is derived from an EMBL/GenBank/DDBJ whole genome shotgun (WGS) entry which is preliminary data.</text>
</comment>
<dbReference type="EMBL" id="BAABHX010000002">
    <property type="protein sequence ID" value="GAA5090663.1"/>
    <property type="molecule type" value="Genomic_DNA"/>
</dbReference>
<dbReference type="CDD" id="cd10448">
    <property type="entry name" value="GIY-YIG_unchar_3"/>
    <property type="match status" value="1"/>
</dbReference>
<dbReference type="SMART" id="SM00465">
    <property type="entry name" value="GIYc"/>
    <property type="match status" value="1"/>
</dbReference>
<name>A0ABP9M3Q0_9FLAO</name>
<evidence type="ECO:0000313" key="3">
    <source>
        <dbReference type="EMBL" id="GAA5090663.1"/>
    </source>
</evidence>
<evidence type="ECO:0000259" key="2">
    <source>
        <dbReference type="PROSITE" id="PS50164"/>
    </source>
</evidence>
<organism evidence="3 4">
    <name type="scientific">Chryseobacterium ginsengisoli</name>
    <dbReference type="NCBI Taxonomy" id="363853"/>
    <lineage>
        <taxon>Bacteria</taxon>
        <taxon>Pseudomonadati</taxon>
        <taxon>Bacteroidota</taxon>
        <taxon>Flavobacteriia</taxon>
        <taxon>Flavobacteriales</taxon>
        <taxon>Weeksellaceae</taxon>
        <taxon>Chryseobacterium group</taxon>
        <taxon>Chryseobacterium</taxon>
    </lineage>
</organism>
<dbReference type="Pfam" id="PF01541">
    <property type="entry name" value="GIY-YIG"/>
    <property type="match status" value="1"/>
</dbReference>
<dbReference type="InterPro" id="IPR035901">
    <property type="entry name" value="GIY-YIG_endonuc_sf"/>
</dbReference>
<dbReference type="PANTHER" id="PTHR34477:SF5">
    <property type="entry name" value="BSL5627 PROTEIN"/>
    <property type="match status" value="1"/>
</dbReference>
<dbReference type="Gene3D" id="3.40.1440.10">
    <property type="entry name" value="GIY-YIG endonuclease"/>
    <property type="match status" value="1"/>
</dbReference>
<dbReference type="RefSeq" id="WP_345202418.1">
    <property type="nucleotide sequence ID" value="NZ_BAABHX010000002.1"/>
</dbReference>
<dbReference type="Proteomes" id="UP001500353">
    <property type="component" value="Unassembled WGS sequence"/>
</dbReference>
<proteinExistence type="inferred from homology"/>
<dbReference type="SUPFAM" id="SSF82771">
    <property type="entry name" value="GIY-YIG endonuclease"/>
    <property type="match status" value="1"/>
</dbReference>
<dbReference type="PANTHER" id="PTHR34477">
    <property type="entry name" value="UPF0213 PROTEIN YHBQ"/>
    <property type="match status" value="1"/>
</dbReference>
<reference evidence="4" key="1">
    <citation type="journal article" date="2019" name="Int. J. Syst. Evol. Microbiol.">
        <title>The Global Catalogue of Microorganisms (GCM) 10K type strain sequencing project: providing services to taxonomists for standard genome sequencing and annotation.</title>
        <authorList>
            <consortium name="The Broad Institute Genomics Platform"/>
            <consortium name="The Broad Institute Genome Sequencing Center for Infectious Disease"/>
            <person name="Wu L."/>
            <person name="Ma J."/>
        </authorList>
    </citation>
    <scope>NUCLEOTIDE SEQUENCE [LARGE SCALE GENOMIC DNA]</scope>
    <source>
        <strain evidence="4">JCM 18019</strain>
    </source>
</reference>
<dbReference type="InterPro" id="IPR050190">
    <property type="entry name" value="UPF0213_domain"/>
</dbReference>
<dbReference type="InterPro" id="IPR000305">
    <property type="entry name" value="GIY-YIG_endonuc"/>
</dbReference>